<proteinExistence type="predicted"/>
<accession>A0ABP6AZZ2</accession>
<protein>
    <submittedName>
        <fullName evidence="2">Uncharacterized protein</fullName>
    </submittedName>
</protein>
<gene>
    <name evidence="2" type="ORF">GCM10010423_24650</name>
</gene>
<keyword evidence="1" id="KW-0812">Transmembrane</keyword>
<dbReference type="Proteomes" id="UP001501095">
    <property type="component" value="Unassembled WGS sequence"/>
</dbReference>
<sequence>MSDRIRMSIFLAVVAVVTVLALLQGLAAEGTQRVLLLTLAALGVASLLLWTIGVRSKARRNS</sequence>
<keyword evidence="1" id="KW-0472">Membrane</keyword>
<keyword evidence="3" id="KW-1185">Reference proteome</keyword>
<evidence type="ECO:0000313" key="3">
    <source>
        <dbReference type="Proteomes" id="UP001501095"/>
    </source>
</evidence>
<comment type="caution">
    <text evidence="2">The sequence shown here is derived from an EMBL/GenBank/DDBJ whole genome shotgun (WGS) entry which is preliminary data.</text>
</comment>
<feature type="transmembrane region" description="Helical" evidence="1">
    <location>
        <begin position="37"/>
        <end position="54"/>
    </location>
</feature>
<organism evidence="2 3">
    <name type="scientific">Streptomyces levis</name>
    <dbReference type="NCBI Taxonomy" id="285566"/>
    <lineage>
        <taxon>Bacteria</taxon>
        <taxon>Bacillati</taxon>
        <taxon>Actinomycetota</taxon>
        <taxon>Actinomycetes</taxon>
        <taxon>Kitasatosporales</taxon>
        <taxon>Streptomycetaceae</taxon>
        <taxon>Streptomyces</taxon>
    </lineage>
</organism>
<name>A0ABP6AZZ2_9ACTN</name>
<dbReference type="RefSeq" id="WP_344536297.1">
    <property type="nucleotide sequence ID" value="NZ_BAAATM010000008.1"/>
</dbReference>
<reference evidence="3" key="1">
    <citation type="journal article" date="2019" name="Int. J. Syst. Evol. Microbiol.">
        <title>The Global Catalogue of Microorganisms (GCM) 10K type strain sequencing project: providing services to taxonomists for standard genome sequencing and annotation.</title>
        <authorList>
            <consortium name="The Broad Institute Genomics Platform"/>
            <consortium name="The Broad Institute Genome Sequencing Center for Infectious Disease"/>
            <person name="Wu L."/>
            <person name="Ma J."/>
        </authorList>
    </citation>
    <scope>NUCLEOTIDE SEQUENCE [LARGE SCALE GENOMIC DNA]</scope>
    <source>
        <strain evidence="3">JCM 6924</strain>
    </source>
</reference>
<dbReference type="EMBL" id="BAAATM010000008">
    <property type="protein sequence ID" value="GAA2528930.1"/>
    <property type="molecule type" value="Genomic_DNA"/>
</dbReference>
<evidence type="ECO:0000256" key="1">
    <source>
        <dbReference type="SAM" id="Phobius"/>
    </source>
</evidence>
<evidence type="ECO:0000313" key="2">
    <source>
        <dbReference type="EMBL" id="GAA2528930.1"/>
    </source>
</evidence>
<keyword evidence="1" id="KW-1133">Transmembrane helix</keyword>